<dbReference type="Proteomes" id="UP000076858">
    <property type="component" value="Unassembled WGS sequence"/>
</dbReference>
<name>A0A164KJX6_9CRUS</name>
<protein>
    <submittedName>
        <fullName evidence="1">Uncharacterized protein</fullName>
    </submittedName>
</protein>
<dbReference type="EMBL" id="LRGB01003310">
    <property type="protein sequence ID" value="KZS03328.1"/>
    <property type="molecule type" value="Genomic_DNA"/>
</dbReference>
<dbReference type="AlphaFoldDB" id="A0A164KJX6"/>
<organism evidence="1 2">
    <name type="scientific">Daphnia magna</name>
    <dbReference type="NCBI Taxonomy" id="35525"/>
    <lineage>
        <taxon>Eukaryota</taxon>
        <taxon>Metazoa</taxon>
        <taxon>Ecdysozoa</taxon>
        <taxon>Arthropoda</taxon>
        <taxon>Crustacea</taxon>
        <taxon>Branchiopoda</taxon>
        <taxon>Diplostraca</taxon>
        <taxon>Cladocera</taxon>
        <taxon>Anomopoda</taxon>
        <taxon>Daphniidae</taxon>
        <taxon>Daphnia</taxon>
    </lineage>
</organism>
<proteinExistence type="predicted"/>
<reference evidence="1 2" key="1">
    <citation type="submission" date="2016-03" db="EMBL/GenBank/DDBJ databases">
        <title>EvidentialGene: Evidence-directed Construction of Genes on Genomes.</title>
        <authorList>
            <person name="Gilbert D.G."/>
            <person name="Choi J.-H."/>
            <person name="Mockaitis K."/>
            <person name="Colbourne J."/>
            <person name="Pfrender M."/>
        </authorList>
    </citation>
    <scope>NUCLEOTIDE SEQUENCE [LARGE SCALE GENOMIC DNA]</scope>
    <source>
        <strain evidence="1 2">Xinb3</strain>
        <tissue evidence="1">Complete organism</tissue>
    </source>
</reference>
<accession>A0A164KJX6</accession>
<keyword evidence="2" id="KW-1185">Reference proteome</keyword>
<evidence type="ECO:0000313" key="1">
    <source>
        <dbReference type="EMBL" id="KZS03328.1"/>
    </source>
</evidence>
<evidence type="ECO:0000313" key="2">
    <source>
        <dbReference type="Proteomes" id="UP000076858"/>
    </source>
</evidence>
<gene>
    <name evidence="1" type="ORF">APZ42_034006</name>
</gene>
<comment type="caution">
    <text evidence="1">The sequence shown here is derived from an EMBL/GenBank/DDBJ whole genome shotgun (WGS) entry which is preliminary data.</text>
</comment>
<sequence>MKKKKKGGKKKWEREINNNTIGNIYIYMCVDLSYPDLCTHQYNSARNGSS</sequence>